<comment type="caution">
    <text evidence="2">The sequence shown here is derived from an EMBL/GenBank/DDBJ whole genome shotgun (WGS) entry which is preliminary data.</text>
</comment>
<dbReference type="Gene3D" id="3.60.15.10">
    <property type="entry name" value="Ribonuclease Z/Hydroxyacylglutathione hydrolase-like"/>
    <property type="match status" value="1"/>
</dbReference>
<dbReference type="Pfam" id="PF00753">
    <property type="entry name" value="Lactamase_B"/>
    <property type="match status" value="1"/>
</dbReference>
<sequence length="296" mass="31887">MTKNITRFLYMRGAILIASVLCVVLFVSYTHTTRETTTCDVTRLCVAFLDVGQGDAIYVRSPSGKSLLVDGGKDGSVLRELPKVTPPRERAFMYVVATHPDMDHVGGLAAVVQNYDVDTFVTIESEKETQATKQLGVAVIDKNVNRVVAYSGDVYDLGGGVIVQVLFPFKDMDAEDANEESIVMMVTYGTSSFLLTGDAPMFAEHEMVRAYAQGIQADVLKAGHHGSKTSSSAYFLAAVQPSIAVISAGKDNSYGHPHQNVIESIAAAGAQILNTADNGTIIMESDAQKITVRRAR</sequence>
<evidence type="ECO:0000313" key="3">
    <source>
        <dbReference type="Proteomes" id="UP000176511"/>
    </source>
</evidence>
<dbReference type="InterPro" id="IPR035681">
    <property type="entry name" value="ComA-like_MBL"/>
</dbReference>
<protein>
    <recommendedName>
        <fullName evidence="1">Metallo-beta-lactamase domain-containing protein</fullName>
    </recommendedName>
</protein>
<dbReference type="AlphaFoldDB" id="A0A1F6DJC6"/>
<dbReference type="EMBL" id="MFLE01000017">
    <property type="protein sequence ID" value="OGG61529.1"/>
    <property type="molecule type" value="Genomic_DNA"/>
</dbReference>
<reference evidence="2 3" key="1">
    <citation type="journal article" date="2016" name="Nat. Commun.">
        <title>Thousands of microbial genomes shed light on interconnected biogeochemical processes in an aquifer system.</title>
        <authorList>
            <person name="Anantharaman K."/>
            <person name="Brown C.T."/>
            <person name="Hug L.A."/>
            <person name="Sharon I."/>
            <person name="Castelle C.J."/>
            <person name="Probst A.J."/>
            <person name="Thomas B.C."/>
            <person name="Singh A."/>
            <person name="Wilkins M.J."/>
            <person name="Karaoz U."/>
            <person name="Brodie E.L."/>
            <person name="Williams K.H."/>
            <person name="Hubbard S.S."/>
            <person name="Banfield J.F."/>
        </authorList>
    </citation>
    <scope>NUCLEOTIDE SEQUENCE [LARGE SCALE GENOMIC DNA]</scope>
</reference>
<evidence type="ECO:0000313" key="2">
    <source>
        <dbReference type="EMBL" id="OGG61529.1"/>
    </source>
</evidence>
<dbReference type="InterPro" id="IPR036866">
    <property type="entry name" value="RibonucZ/Hydroxyglut_hydro"/>
</dbReference>
<dbReference type="InterPro" id="IPR052159">
    <property type="entry name" value="Competence_DNA_uptake"/>
</dbReference>
<accession>A0A1F6DJC6</accession>
<gene>
    <name evidence="2" type="ORF">A3C87_02665</name>
</gene>
<dbReference type="SUPFAM" id="SSF56281">
    <property type="entry name" value="Metallo-hydrolase/oxidoreductase"/>
    <property type="match status" value="1"/>
</dbReference>
<dbReference type="STRING" id="1798491.A3C87_02665"/>
<dbReference type="PANTHER" id="PTHR30619">
    <property type="entry name" value="DNA INTERNALIZATION/COMPETENCE PROTEIN COMEC/REC2"/>
    <property type="match status" value="1"/>
</dbReference>
<name>A0A1F6DJC6_9BACT</name>
<organism evidence="2 3">
    <name type="scientific">Candidatus Kaiserbacteria bacterium RIFCSPHIGHO2_02_FULL_49_34</name>
    <dbReference type="NCBI Taxonomy" id="1798491"/>
    <lineage>
        <taxon>Bacteria</taxon>
        <taxon>Candidatus Kaiseribacteriota</taxon>
    </lineage>
</organism>
<evidence type="ECO:0000259" key="1">
    <source>
        <dbReference type="SMART" id="SM00849"/>
    </source>
</evidence>
<dbReference type="CDD" id="cd07731">
    <property type="entry name" value="ComA-like_MBL-fold"/>
    <property type="match status" value="1"/>
</dbReference>
<proteinExistence type="predicted"/>
<dbReference type="InterPro" id="IPR001279">
    <property type="entry name" value="Metallo-B-lactamas"/>
</dbReference>
<dbReference type="Proteomes" id="UP000176511">
    <property type="component" value="Unassembled WGS sequence"/>
</dbReference>
<dbReference type="SMART" id="SM00849">
    <property type="entry name" value="Lactamase_B"/>
    <property type="match status" value="1"/>
</dbReference>
<feature type="domain" description="Metallo-beta-lactamase" evidence="1">
    <location>
        <begin position="53"/>
        <end position="250"/>
    </location>
</feature>
<dbReference type="PANTHER" id="PTHR30619:SF1">
    <property type="entry name" value="RECOMBINATION PROTEIN 2"/>
    <property type="match status" value="1"/>
</dbReference>